<dbReference type="GO" id="GO:0005634">
    <property type="term" value="C:nucleus"/>
    <property type="evidence" value="ECO:0007669"/>
    <property type="project" value="UniProtKB-SubCell"/>
</dbReference>
<evidence type="ECO:0000256" key="1">
    <source>
        <dbReference type="ARBA" id="ARBA00004123"/>
    </source>
</evidence>
<keyword evidence="2" id="KW-0479">Metal-binding</keyword>
<accession>A0A4Y7KND3</accession>
<dbReference type="GO" id="GO:0009640">
    <property type="term" value="P:photomorphogenesis"/>
    <property type="evidence" value="ECO:0007669"/>
    <property type="project" value="TreeGrafter"/>
</dbReference>
<dbReference type="Gramene" id="RZC74376">
    <property type="protein sequence ID" value="RZC74376"/>
    <property type="gene ID" value="C5167_049856"/>
</dbReference>
<evidence type="ECO:0000256" key="3">
    <source>
        <dbReference type="ARBA" id="ARBA00022737"/>
    </source>
</evidence>
<dbReference type="PANTHER" id="PTHR31832">
    <property type="entry name" value="B-BOX ZINC FINGER PROTEIN 22"/>
    <property type="match status" value="1"/>
</dbReference>
<evidence type="ECO:0000256" key="7">
    <source>
        <dbReference type="ARBA" id="ARBA00023163"/>
    </source>
</evidence>
<proteinExistence type="predicted"/>
<keyword evidence="5" id="KW-0862">Zinc</keyword>
<evidence type="ECO:0000256" key="8">
    <source>
        <dbReference type="ARBA" id="ARBA00023242"/>
    </source>
</evidence>
<keyword evidence="7" id="KW-0804">Transcription</keyword>
<dbReference type="InterPro" id="IPR049808">
    <property type="entry name" value="CONSTANS-like_Bbox1"/>
</dbReference>
<gene>
    <name evidence="11" type="ORF">C5167_049856</name>
</gene>
<name>A0A4Y7KND3_PAPSO</name>
<keyword evidence="12" id="KW-1185">Reference proteome</keyword>
<evidence type="ECO:0000256" key="6">
    <source>
        <dbReference type="ARBA" id="ARBA00023015"/>
    </source>
</evidence>
<dbReference type="AlphaFoldDB" id="A0A4Y7KND3"/>
<dbReference type="CDD" id="cd19821">
    <property type="entry name" value="Bbox1_BBX-like"/>
    <property type="match status" value="1"/>
</dbReference>
<evidence type="ECO:0000256" key="4">
    <source>
        <dbReference type="ARBA" id="ARBA00022771"/>
    </source>
</evidence>
<dbReference type="GO" id="GO:0008270">
    <property type="term" value="F:zinc ion binding"/>
    <property type="evidence" value="ECO:0007669"/>
    <property type="project" value="UniProtKB-KW"/>
</dbReference>
<protein>
    <recommendedName>
        <fullName evidence="10">B box-type domain-containing protein</fullName>
    </recommendedName>
</protein>
<dbReference type="EMBL" id="CM010722">
    <property type="protein sequence ID" value="RZC74376.1"/>
    <property type="molecule type" value="Genomic_DNA"/>
</dbReference>
<organism evidence="11 12">
    <name type="scientific">Papaver somniferum</name>
    <name type="common">Opium poppy</name>
    <dbReference type="NCBI Taxonomy" id="3469"/>
    <lineage>
        <taxon>Eukaryota</taxon>
        <taxon>Viridiplantae</taxon>
        <taxon>Streptophyta</taxon>
        <taxon>Embryophyta</taxon>
        <taxon>Tracheophyta</taxon>
        <taxon>Spermatophyta</taxon>
        <taxon>Magnoliopsida</taxon>
        <taxon>Ranunculales</taxon>
        <taxon>Papaveraceae</taxon>
        <taxon>Papaveroideae</taxon>
        <taxon>Papaver</taxon>
    </lineage>
</organism>
<feature type="domain" description="B box-type" evidence="10">
    <location>
        <begin position="1"/>
        <end position="47"/>
    </location>
</feature>
<evidence type="ECO:0000256" key="9">
    <source>
        <dbReference type="PROSITE-ProRule" id="PRU00024"/>
    </source>
</evidence>
<dbReference type="InterPro" id="IPR000315">
    <property type="entry name" value="Znf_B-box"/>
</dbReference>
<dbReference type="InterPro" id="IPR051979">
    <property type="entry name" value="B-box_zinc_finger"/>
</dbReference>
<dbReference type="PANTHER" id="PTHR31832:SF52">
    <property type="entry name" value="B-BOX ZINC FINGER PROTEIN 21"/>
    <property type="match status" value="1"/>
</dbReference>
<keyword evidence="3" id="KW-0677">Repeat</keyword>
<evidence type="ECO:0000313" key="12">
    <source>
        <dbReference type="Proteomes" id="UP000316621"/>
    </source>
</evidence>
<dbReference type="OMA" id="ILPGRWS"/>
<keyword evidence="6" id="KW-0805">Transcription regulation</keyword>
<sequence>MKIQCDVCNKDEAAVFCSADEVALCNGCDHRVHHANKLASKHHHFSLLHPSSSSSEIPRSDMSGTSSFFILPGRWSNSLPRM</sequence>
<dbReference type="GO" id="GO:0006355">
    <property type="term" value="P:regulation of DNA-templated transcription"/>
    <property type="evidence" value="ECO:0007669"/>
    <property type="project" value="TreeGrafter"/>
</dbReference>
<evidence type="ECO:0000259" key="10">
    <source>
        <dbReference type="PROSITE" id="PS50119"/>
    </source>
</evidence>
<evidence type="ECO:0000256" key="5">
    <source>
        <dbReference type="ARBA" id="ARBA00022833"/>
    </source>
</evidence>
<comment type="subcellular location">
    <subcellularLocation>
        <location evidence="1">Nucleus</location>
    </subcellularLocation>
</comment>
<dbReference type="Proteomes" id="UP000316621">
    <property type="component" value="Chromosome 8"/>
</dbReference>
<keyword evidence="4 9" id="KW-0863">Zinc-finger</keyword>
<evidence type="ECO:0000256" key="2">
    <source>
        <dbReference type="ARBA" id="ARBA00022723"/>
    </source>
</evidence>
<reference evidence="11 12" key="1">
    <citation type="journal article" date="2018" name="Science">
        <title>The opium poppy genome and morphinan production.</title>
        <authorList>
            <person name="Guo L."/>
            <person name="Winzer T."/>
            <person name="Yang X."/>
            <person name="Li Y."/>
            <person name="Ning Z."/>
            <person name="He Z."/>
            <person name="Teodor R."/>
            <person name="Lu Y."/>
            <person name="Bowser T.A."/>
            <person name="Graham I.A."/>
            <person name="Ye K."/>
        </authorList>
    </citation>
    <scope>NUCLEOTIDE SEQUENCE [LARGE SCALE GENOMIC DNA]</scope>
    <source>
        <strain evidence="12">cv. HN1</strain>
        <tissue evidence="11">Leaves</tissue>
    </source>
</reference>
<keyword evidence="8" id="KW-0539">Nucleus</keyword>
<dbReference type="PROSITE" id="PS50119">
    <property type="entry name" value="ZF_BBOX"/>
    <property type="match status" value="1"/>
</dbReference>
<evidence type="ECO:0000313" key="11">
    <source>
        <dbReference type="EMBL" id="RZC74376.1"/>
    </source>
</evidence>